<sequence>MDAWRHAFLFQNIENKHSWFFCFDKTFNTDQTIPYWFLDWWLFYGPNDEILPNSIFDALLTFSNHTEKIPLCPTIIRFFIHCKLSWIMYWDYSINQPQNCLPALQRDFWTKWWNNYDLSKCTSQTLLQSLQTKTQQEQQFTLKKSQIQTSIASSSTKQELQAQIKKLQEEFANTPDDEDDNDSQPSLQKERK</sequence>
<dbReference type="OrthoDB" id="1743486at2759"/>
<keyword evidence="3" id="KW-1185">Reference proteome</keyword>
<proteinExistence type="predicted"/>
<reference evidence="3" key="1">
    <citation type="submission" date="2016-04" db="EMBL/GenBank/DDBJ databases">
        <title>Cephalotus genome sequencing.</title>
        <authorList>
            <person name="Fukushima K."/>
            <person name="Hasebe M."/>
            <person name="Fang X."/>
        </authorList>
    </citation>
    <scope>NUCLEOTIDE SEQUENCE [LARGE SCALE GENOMIC DNA]</scope>
    <source>
        <strain evidence="3">cv. St1</strain>
    </source>
</reference>
<gene>
    <name evidence="2" type="ORF">CFOL_v3_31777</name>
</gene>
<accession>A0A1Q3D7D0</accession>
<dbReference type="Proteomes" id="UP000187406">
    <property type="component" value="Unassembled WGS sequence"/>
</dbReference>
<dbReference type="PANTHER" id="PTHR48434:SF1">
    <property type="entry name" value="(RAPE) HYPOTHETICAL PROTEIN"/>
    <property type="match status" value="1"/>
</dbReference>
<evidence type="ECO:0000313" key="2">
    <source>
        <dbReference type="EMBL" id="GAV88354.1"/>
    </source>
</evidence>
<feature type="non-terminal residue" evidence="2">
    <location>
        <position position="192"/>
    </location>
</feature>
<feature type="compositionally biased region" description="Polar residues" evidence="1">
    <location>
        <begin position="183"/>
        <end position="192"/>
    </location>
</feature>
<dbReference type="InParanoid" id="A0A1Q3D7D0"/>
<comment type="caution">
    <text evidence="2">The sequence shown here is derived from an EMBL/GenBank/DDBJ whole genome shotgun (WGS) entry which is preliminary data.</text>
</comment>
<protein>
    <submittedName>
        <fullName evidence="2">Uncharacterized protein</fullName>
    </submittedName>
</protein>
<evidence type="ECO:0000313" key="3">
    <source>
        <dbReference type="Proteomes" id="UP000187406"/>
    </source>
</evidence>
<dbReference type="PANTHER" id="PTHR48434">
    <property type="entry name" value="(RAPE) HYPOTHETICAL PROTEIN"/>
    <property type="match status" value="1"/>
</dbReference>
<dbReference type="EMBL" id="BDDD01004802">
    <property type="protein sequence ID" value="GAV88354.1"/>
    <property type="molecule type" value="Genomic_DNA"/>
</dbReference>
<feature type="region of interest" description="Disordered" evidence="1">
    <location>
        <begin position="166"/>
        <end position="192"/>
    </location>
</feature>
<dbReference type="AlphaFoldDB" id="A0A1Q3D7D0"/>
<name>A0A1Q3D7D0_CEPFO</name>
<evidence type="ECO:0000256" key="1">
    <source>
        <dbReference type="SAM" id="MobiDB-lite"/>
    </source>
</evidence>
<organism evidence="2 3">
    <name type="scientific">Cephalotus follicularis</name>
    <name type="common">Albany pitcher plant</name>
    <dbReference type="NCBI Taxonomy" id="3775"/>
    <lineage>
        <taxon>Eukaryota</taxon>
        <taxon>Viridiplantae</taxon>
        <taxon>Streptophyta</taxon>
        <taxon>Embryophyta</taxon>
        <taxon>Tracheophyta</taxon>
        <taxon>Spermatophyta</taxon>
        <taxon>Magnoliopsida</taxon>
        <taxon>eudicotyledons</taxon>
        <taxon>Gunneridae</taxon>
        <taxon>Pentapetalae</taxon>
        <taxon>rosids</taxon>
        <taxon>fabids</taxon>
        <taxon>Oxalidales</taxon>
        <taxon>Cephalotaceae</taxon>
        <taxon>Cephalotus</taxon>
    </lineage>
</organism>